<evidence type="ECO:0000256" key="7">
    <source>
        <dbReference type="ARBA" id="ARBA00022798"/>
    </source>
</evidence>
<feature type="region of interest" description="Disordered" evidence="11">
    <location>
        <begin position="39"/>
        <end position="69"/>
    </location>
</feature>
<evidence type="ECO:0000256" key="3">
    <source>
        <dbReference type="ARBA" id="ARBA00009587"/>
    </source>
</evidence>
<evidence type="ECO:0000256" key="1">
    <source>
        <dbReference type="ARBA" id="ARBA00004771"/>
    </source>
</evidence>
<dbReference type="Pfam" id="PF06974">
    <property type="entry name" value="WS_DGAT_C"/>
    <property type="match status" value="1"/>
</dbReference>
<comment type="pathway">
    <text evidence="2">Lipid metabolism.</text>
</comment>
<evidence type="ECO:0000256" key="11">
    <source>
        <dbReference type="SAM" id="MobiDB-lite"/>
    </source>
</evidence>
<name>A0A3G8JUP3_9ACTN</name>
<dbReference type="GO" id="GO:0001666">
    <property type="term" value="P:response to hypoxia"/>
    <property type="evidence" value="ECO:0007669"/>
    <property type="project" value="TreeGrafter"/>
</dbReference>
<dbReference type="GO" id="GO:0006071">
    <property type="term" value="P:glycerol metabolic process"/>
    <property type="evidence" value="ECO:0007669"/>
    <property type="project" value="UniProtKB-KW"/>
</dbReference>
<dbReference type="OrthoDB" id="9810950at2"/>
<keyword evidence="6 14" id="KW-0808">Transferase</keyword>
<evidence type="ECO:0000256" key="2">
    <source>
        <dbReference type="ARBA" id="ARBA00005189"/>
    </source>
</evidence>
<dbReference type="KEGG" id="gom:D7316_05072"/>
<dbReference type="GO" id="GO:0004144">
    <property type="term" value="F:diacylglycerol O-acyltransferase activity"/>
    <property type="evidence" value="ECO:0007669"/>
    <property type="project" value="UniProtKB-EC"/>
</dbReference>
<protein>
    <recommendedName>
        <fullName evidence="4">diacylglycerol O-acyltransferase</fullName>
        <ecNumber evidence="4">2.3.1.20</ecNumber>
    </recommendedName>
</protein>
<keyword evidence="5" id="KW-0444">Lipid biosynthesis</keyword>
<feature type="domain" description="O-acyltransferase WSD1-like N-terminal" evidence="12">
    <location>
        <begin position="5"/>
        <end position="305"/>
    </location>
</feature>
<dbReference type="AlphaFoldDB" id="A0A3G8JUP3"/>
<evidence type="ECO:0000313" key="14">
    <source>
        <dbReference type="EMBL" id="AZG48455.1"/>
    </source>
</evidence>
<dbReference type="PANTHER" id="PTHR31650">
    <property type="entry name" value="O-ACYLTRANSFERASE (WSD1-LIKE) FAMILY PROTEIN"/>
    <property type="match status" value="1"/>
</dbReference>
<keyword evidence="9 14" id="KW-0012">Acyltransferase</keyword>
<dbReference type="InterPro" id="IPR009721">
    <property type="entry name" value="O-acyltransferase_WSD1_C"/>
</dbReference>
<organism evidence="14 15">
    <name type="scientific">Gordonia insulae</name>
    <dbReference type="NCBI Taxonomy" id="2420509"/>
    <lineage>
        <taxon>Bacteria</taxon>
        <taxon>Bacillati</taxon>
        <taxon>Actinomycetota</taxon>
        <taxon>Actinomycetes</taxon>
        <taxon>Mycobacteriales</taxon>
        <taxon>Gordoniaceae</taxon>
        <taxon>Gordonia</taxon>
    </lineage>
</organism>
<evidence type="ECO:0000256" key="8">
    <source>
        <dbReference type="ARBA" id="ARBA00023098"/>
    </source>
</evidence>
<dbReference type="EMBL" id="CP033972">
    <property type="protein sequence ID" value="AZG48455.1"/>
    <property type="molecule type" value="Genomic_DNA"/>
</dbReference>
<dbReference type="Pfam" id="PF03007">
    <property type="entry name" value="WS_DGAT_cat"/>
    <property type="match status" value="1"/>
</dbReference>
<dbReference type="GO" id="GO:0019432">
    <property type="term" value="P:triglyceride biosynthetic process"/>
    <property type="evidence" value="ECO:0007669"/>
    <property type="project" value="UniProtKB-UniPathway"/>
</dbReference>
<evidence type="ECO:0000259" key="13">
    <source>
        <dbReference type="Pfam" id="PF06974"/>
    </source>
</evidence>
<dbReference type="EC" id="2.3.1.20" evidence="4"/>
<proteinExistence type="inferred from homology"/>
<dbReference type="Proteomes" id="UP000271469">
    <property type="component" value="Chromosome"/>
</dbReference>
<keyword evidence="7" id="KW-0319">Glycerol metabolism</keyword>
<sequence>MVNRLSPRDAMYYFLDESGSTTHLGALLILDPHDLEKRAAARASRSKKATSAVDPGTAQGSSGTTSGATPVTLDYPRLVALVENRLQLVPRYRQVVREVTLGLARPVWVDDPDFDINFHIRRSGLPRPGETAQLQDLIARVMSRPLDRTRPLWEMYLIEGLPDGKLAILTKTHRCMVGGDWTLEISEVICDEVRAVEPLPEDLWMPGSPPGSTNLAIGALAEALSRPGDLVDSLVHGNSVIADLRTTAEVALRRVGGIVQQITDSAPSSRLNSSTTSTRIFAVASVPRRGCAKIADRYDCTVNDVELAIISGVMRRWMLSFDESVQSGDTVRVVLPLSARDPAIERRVDADGRWITVGKPSFVTDLPVGEDNPAVRLAQVAGLANRHAQSSRRLSMGPQPLLPELGVVPFPELSSRAFRSLNRRNYNVPVAMGTSPVAGRYVAGCPVAEMFAIPTLMAQRALAITITDYHNTLQFAFLADRGVISDLPAMTDYVTESYEELLATK</sequence>
<dbReference type="SUPFAM" id="SSF52777">
    <property type="entry name" value="CoA-dependent acyltransferases"/>
    <property type="match status" value="1"/>
</dbReference>
<keyword evidence="8" id="KW-0443">Lipid metabolism</keyword>
<dbReference type="InterPro" id="IPR004255">
    <property type="entry name" value="O-acyltransferase_WSD1_N"/>
</dbReference>
<comment type="pathway">
    <text evidence="1">Glycerolipid metabolism; triacylglycerol biosynthesis.</text>
</comment>
<dbReference type="UniPathway" id="UPA00282"/>
<evidence type="ECO:0000256" key="4">
    <source>
        <dbReference type="ARBA" id="ARBA00013244"/>
    </source>
</evidence>
<dbReference type="GO" id="GO:0071731">
    <property type="term" value="P:response to nitric oxide"/>
    <property type="evidence" value="ECO:0007669"/>
    <property type="project" value="TreeGrafter"/>
</dbReference>
<evidence type="ECO:0000256" key="5">
    <source>
        <dbReference type="ARBA" id="ARBA00022516"/>
    </source>
</evidence>
<feature type="domain" description="O-acyltransferase WSD1 C-terminal" evidence="13">
    <location>
        <begin position="363"/>
        <end position="501"/>
    </location>
</feature>
<feature type="compositionally biased region" description="Low complexity" evidence="11">
    <location>
        <begin position="49"/>
        <end position="69"/>
    </location>
</feature>
<evidence type="ECO:0000256" key="9">
    <source>
        <dbReference type="ARBA" id="ARBA00023315"/>
    </source>
</evidence>
<gene>
    <name evidence="14" type="primary">tgs3</name>
    <name evidence="14" type="ORF">D7316_05072</name>
</gene>
<evidence type="ECO:0000259" key="12">
    <source>
        <dbReference type="Pfam" id="PF03007"/>
    </source>
</evidence>
<dbReference type="PANTHER" id="PTHR31650:SF1">
    <property type="entry name" value="WAX ESTER SYNTHASE_DIACYLGLYCEROL ACYLTRANSFERASE 4-RELATED"/>
    <property type="match status" value="1"/>
</dbReference>
<reference evidence="14 15" key="1">
    <citation type="submission" date="2018-11" db="EMBL/GenBank/DDBJ databases">
        <title>Gordonia insulae sp. nov., isolated from an island soil.</title>
        <authorList>
            <person name="Kim Y.S."/>
            <person name="Kim S.B."/>
        </authorList>
    </citation>
    <scope>NUCLEOTIDE SEQUENCE [LARGE SCALE GENOMIC DNA]</scope>
    <source>
        <strain evidence="14 15">MMS17-SY073</strain>
    </source>
</reference>
<comment type="catalytic activity">
    <reaction evidence="10">
        <text>an acyl-CoA + a 1,2-diacyl-sn-glycerol = a triacyl-sn-glycerol + CoA</text>
        <dbReference type="Rhea" id="RHEA:10868"/>
        <dbReference type="ChEBI" id="CHEBI:17815"/>
        <dbReference type="ChEBI" id="CHEBI:57287"/>
        <dbReference type="ChEBI" id="CHEBI:58342"/>
        <dbReference type="ChEBI" id="CHEBI:64615"/>
        <dbReference type="EC" id="2.3.1.20"/>
    </reaction>
</comment>
<evidence type="ECO:0000256" key="6">
    <source>
        <dbReference type="ARBA" id="ARBA00022679"/>
    </source>
</evidence>
<comment type="similarity">
    <text evidence="3">Belongs to the long-chain O-acyltransferase family.</text>
</comment>
<accession>A0A3G8JUP3</accession>
<dbReference type="GO" id="GO:0051701">
    <property type="term" value="P:biological process involved in interaction with host"/>
    <property type="evidence" value="ECO:0007669"/>
    <property type="project" value="TreeGrafter"/>
</dbReference>
<evidence type="ECO:0000256" key="10">
    <source>
        <dbReference type="ARBA" id="ARBA00048109"/>
    </source>
</evidence>
<evidence type="ECO:0000313" key="15">
    <source>
        <dbReference type="Proteomes" id="UP000271469"/>
    </source>
</evidence>
<keyword evidence="15" id="KW-1185">Reference proteome</keyword>
<dbReference type="InterPro" id="IPR045034">
    <property type="entry name" value="O-acyltransferase_WSD1-like"/>
</dbReference>
<dbReference type="RefSeq" id="WP_124710655.1">
    <property type="nucleotide sequence ID" value="NZ_CP033972.1"/>
</dbReference>
<dbReference type="GO" id="GO:0005886">
    <property type="term" value="C:plasma membrane"/>
    <property type="evidence" value="ECO:0007669"/>
    <property type="project" value="TreeGrafter"/>
</dbReference>